<evidence type="ECO:0000256" key="1">
    <source>
        <dbReference type="SAM" id="Phobius"/>
    </source>
</evidence>
<reference evidence="2 3" key="1">
    <citation type="submission" date="2020-08" db="EMBL/GenBank/DDBJ databases">
        <title>Genome public.</title>
        <authorList>
            <person name="Liu C."/>
            <person name="Sun Q."/>
        </authorList>
    </citation>
    <scope>NUCLEOTIDE SEQUENCE [LARGE SCALE GENOMIC DNA]</scope>
    <source>
        <strain evidence="2 3">426_9</strain>
    </source>
</reference>
<proteinExistence type="predicted"/>
<keyword evidence="1" id="KW-0812">Transmembrane</keyword>
<evidence type="ECO:0000313" key="3">
    <source>
        <dbReference type="Proteomes" id="UP000629596"/>
    </source>
</evidence>
<comment type="caution">
    <text evidence="2">The sequence shown here is derived from an EMBL/GenBank/DDBJ whole genome shotgun (WGS) entry which is preliminary data.</text>
</comment>
<dbReference type="EMBL" id="JACRTI010000039">
    <property type="protein sequence ID" value="MBC8602877.1"/>
    <property type="molecule type" value="Genomic_DNA"/>
</dbReference>
<feature type="transmembrane region" description="Helical" evidence="1">
    <location>
        <begin position="155"/>
        <end position="183"/>
    </location>
</feature>
<feature type="transmembrane region" description="Helical" evidence="1">
    <location>
        <begin position="239"/>
        <end position="258"/>
    </location>
</feature>
<organism evidence="2 3">
    <name type="scientific">Parabacteroides acidifaciens</name>
    <dbReference type="NCBI Taxonomy" id="2290935"/>
    <lineage>
        <taxon>Bacteria</taxon>
        <taxon>Pseudomonadati</taxon>
        <taxon>Bacteroidota</taxon>
        <taxon>Bacteroidia</taxon>
        <taxon>Bacteroidales</taxon>
        <taxon>Tannerellaceae</taxon>
        <taxon>Parabacteroides</taxon>
    </lineage>
</organism>
<keyword evidence="1" id="KW-1133">Transmembrane helix</keyword>
<evidence type="ECO:0000313" key="2">
    <source>
        <dbReference type="EMBL" id="MBC8602877.1"/>
    </source>
</evidence>
<evidence type="ECO:0008006" key="4">
    <source>
        <dbReference type="Google" id="ProtNLM"/>
    </source>
</evidence>
<dbReference type="InterPro" id="IPR045692">
    <property type="entry name" value="DUF6057"/>
</dbReference>
<feature type="transmembrane region" description="Helical" evidence="1">
    <location>
        <begin position="6"/>
        <end position="25"/>
    </location>
</feature>
<feature type="transmembrane region" description="Helical" evidence="1">
    <location>
        <begin position="103"/>
        <end position="121"/>
    </location>
</feature>
<accession>A0ABR7P4Z2</accession>
<feature type="transmembrane region" description="Helical" evidence="1">
    <location>
        <begin position="127"/>
        <end position="143"/>
    </location>
</feature>
<keyword evidence="1" id="KW-0472">Membrane</keyword>
<name>A0ABR7P4Z2_9BACT</name>
<feature type="transmembrane region" description="Helical" evidence="1">
    <location>
        <begin position="264"/>
        <end position="282"/>
    </location>
</feature>
<gene>
    <name evidence="2" type="ORF">H8784_14250</name>
</gene>
<sequence>MGFRNKNSVLLGIGFILFFVLGCYIKETQQYALFYREQQQLFLFDLIYIGELFRQPGGFAILMARFLVQFFYSLWSSIVLTTLLLALITLSVWLILRKIGDYWYAFPLSFIPGLFFAASLLDNNYHYEGVTAYLLMLLFLFIYSTVFKRNKRLRLVLGCIFTIVLFYLAGSVALLFAISAFLFDCLKKREWALLSSLYVIFAFAMGLVAVQGGWLGIYTYAYTPLCYYEATVTAPFVHYIGWITLPACMLITGLVGYFAERSRYLQTVVCLVIVITGFWSFWKSYHLNMNANLGAFYQYEYYTVNEEWDELTAVSAKNMRNYNGANYLNFSLIQKGVLAENLFLYPQFGPASLVYIPKDKTPDVRLAHVLFAMGNMGAAQNVAFNACQSLNGYNPTMLKMILQIDLMRGSYAVALKYIELLEKTLHYSEWATSQRKFLFNDGQVEQDPVLGTGRRDFPNEEAFVLFDSPMDDLYKILDTNPSDVKAMQYAISYLLLAKDINHTKEFIEKYYGTPGLKSLPVPAQEALVFFYDYYHTLDEAYAVQHGITKEQLADYQRVDLDYCKNHGVTQETFDRFAIFKEAYGKVRQSQSAQSLTQYKNTFWHYLLFVQI</sequence>
<protein>
    <recommendedName>
        <fullName evidence="4">Transmembrane protein</fullName>
    </recommendedName>
</protein>
<dbReference type="Proteomes" id="UP000629596">
    <property type="component" value="Unassembled WGS sequence"/>
</dbReference>
<dbReference type="Pfam" id="PF19529">
    <property type="entry name" value="DUF6057"/>
    <property type="match status" value="1"/>
</dbReference>
<feature type="transmembrane region" description="Helical" evidence="1">
    <location>
        <begin position="195"/>
        <end position="218"/>
    </location>
</feature>
<keyword evidence="3" id="KW-1185">Reference proteome</keyword>
<feature type="transmembrane region" description="Helical" evidence="1">
    <location>
        <begin position="74"/>
        <end position="96"/>
    </location>
</feature>
<dbReference type="PROSITE" id="PS51257">
    <property type="entry name" value="PROKAR_LIPOPROTEIN"/>
    <property type="match status" value="1"/>
</dbReference>
<dbReference type="RefSeq" id="WP_147292123.1">
    <property type="nucleotide sequence ID" value="NZ_JACRTI010000039.1"/>
</dbReference>